<dbReference type="Pfam" id="PF20349">
    <property type="entry name" value="DUF6644"/>
    <property type="match status" value="1"/>
</dbReference>
<evidence type="ECO:0000313" key="3">
    <source>
        <dbReference type="EMBL" id="MBB6123419.1"/>
    </source>
</evidence>
<gene>
    <name evidence="3" type="ORF">FHS92_001126</name>
</gene>
<keyword evidence="1" id="KW-0472">Membrane</keyword>
<dbReference type="RefSeq" id="WP_221230893.1">
    <property type="nucleotide sequence ID" value="NZ_JACIJP010000001.1"/>
</dbReference>
<sequence length="160" mass="17810">MLAEFATWISTTSLSETFKNVSWLVPLSQSIHILSIAAVLSAYLFLCARALGVFAANQSMLTLERRFLPWVWYGLLLLLVTGCLQIIAEPERSITNPFFQYKMLALLVVIVITLPLRRKIAEVGANDTPGPIVTAPLLAIFGLLLFIIFCGRWIAYSAYS</sequence>
<dbReference type="EMBL" id="JACIJP010000001">
    <property type="protein sequence ID" value="MBB6123419.1"/>
    <property type="molecule type" value="Genomic_DNA"/>
</dbReference>
<keyword evidence="4" id="KW-1185">Reference proteome</keyword>
<evidence type="ECO:0000256" key="1">
    <source>
        <dbReference type="SAM" id="Phobius"/>
    </source>
</evidence>
<comment type="caution">
    <text evidence="3">The sequence shown here is derived from an EMBL/GenBank/DDBJ whole genome shotgun (WGS) entry which is preliminary data.</text>
</comment>
<reference evidence="3 4" key="1">
    <citation type="submission" date="2020-08" db="EMBL/GenBank/DDBJ databases">
        <title>Genomic Encyclopedia of Type Strains, Phase IV (KMG-IV): sequencing the most valuable type-strain genomes for metagenomic binning, comparative biology and taxonomic classification.</title>
        <authorList>
            <person name="Goeker M."/>
        </authorList>
    </citation>
    <scope>NUCLEOTIDE SEQUENCE [LARGE SCALE GENOMIC DNA]</scope>
    <source>
        <strain evidence="3 4">DSM 102255</strain>
    </source>
</reference>
<dbReference type="Proteomes" id="UP000552700">
    <property type="component" value="Unassembled WGS sequence"/>
</dbReference>
<accession>A0A841IWV0</accession>
<name>A0A841IWV0_9SPHN</name>
<feature type="transmembrane region" description="Helical" evidence="1">
    <location>
        <begin position="137"/>
        <end position="155"/>
    </location>
</feature>
<protein>
    <recommendedName>
        <fullName evidence="2">DUF6644 domain-containing protein</fullName>
    </recommendedName>
</protein>
<proteinExistence type="predicted"/>
<evidence type="ECO:0000259" key="2">
    <source>
        <dbReference type="Pfam" id="PF20349"/>
    </source>
</evidence>
<feature type="transmembrane region" description="Helical" evidence="1">
    <location>
        <begin position="99"/>
        <end position="116"/>
    </location>
</feature>
<keyword evidence="1" id="KW-1133">Transmembrane helix</keyword>
<keyword evidence="1" id="KW-0812">Transmembrane</keyword>
<feature type="transmembrane region" description="Helical" evidence="1">
    <location>
        <begin position="67"/>
        <end position="87"/>
    </location>
</feature>
<organism evidence="3 4">
    <name type="scientific">Sphingobium subterraneum</name>
    <dbReference type="NCBI Taxonomy" id="627688"/>
    <lineage>
        <taxon>Bacteria</taxon>
        <taxon>Pseudomonadati</taxon>
        <taxon>Pseudomonadota</taxon>
        <taxon>Alphaproteobacteria</taxon>
        <taxon>Sphingomonadales</taxon>
        <taxon>Sphingomonadaceae</taxon>
        <taxon>Sphingobium</taxon>
    </lineage>
</organism>
<feature type="domain" description="DUF6644" evidence="2">
    <location>
        <begin position="25"/>
        <end position="157"/>
    </location>
</feature>
<dbReference type="InterPro" id="IPR046586">
    <property type="entry name" value="DUF6644"/>
</dbReference>
<feature type="transmembrane region" description="Helical" evidence="1">
    <location>
        <begin position="31"/>
        <end position="55"/>
    </location>
</feature>
<evidence type="ECO:0000313" key="4">
    <source>
        <dbReference type="Proteomes" id="UP000552700"/>
    </source>
</evidence>
<dbReference type="AlphaFoldDB" id="A0A841IWV0"/>